<evidence type="ECO:0000256" key="2">
    <source>
        <dbReference type="ARBA" id="ARBA00022692"/>
    </source>
</evidence>
<keyword evidence="10" id="KW-1185">Reference proteome</keyword>
<evidence type="ECO:0000256" key="7">
    <source>
        <dbReference type="SAM" id="Phobius"/>
    </source>
</evidence>
<protein>
    <recommendedName>
        <fullName evidence="8">Rhodopsin domain-containing protein</fullName>
    </recommendedName>
</protein>
<evidence type="ECO:0000256" key="3">
    <source>
        <dbReference type="ARBA" id="ARBA00022989"/>
    </source>
</evidence>
<evidence type="ECO:0000256" key="1">
    <source>
        <dbReference type="ARBA" id="ARBA00004141"/>
    </source>
</evidence>
<evidence type="ECO:0000259" key="8">
    <source>
        <dbReference type="Pfam" id="PF20684"/>
    </source>
</evidence>
<reference evidence="9 10" key="1">
    <citation type="submission" date="2024-09" db="EMBL/GenBank/DDBJ databases">
        <title>Rethinking Asexuality: The Enigmatic Case of Functional Sexual Genes in Lepraria (Stereocaulaceae).</title>
        <authorList>
            <person name="Doellman M."/>
            <person name="Sun Y."/>
            <person name="Barcenas-Pena A."/>
            <person name="Lumbsch H.T."/>
            <person name="Grewe F."/>
        </authorList>
    </citation>
    <scope>NUCLEOTIDE SEQUENCE [LARGE SCALE GENOMIC DNA]</scope>
    <source>
        <strain evidence="9 10">Mercado 3170</strain>
    </source>
</reference>
<feature type="transmembrane region" description="Helical" evidence="7">
    <location>
        <begin position="188"/>
        <end position="211"/>
    </location>
</feature>
<keyword evidence="3 7" id="KW-1133">Transmembrane helix</keyword>
<evidence type="ECO:0000256" key="6">
    <source>
        <dbReference type="SAM" id="MobiDB-lite"/>
    </source>
</evidence>
<dbReference type="Pfam" id="PF20684">
    <property type="entry name" value="Fung_rhodopsin"/>
    <property type="match status" value="1"/>
</dbReference>
<dbReference type="EMBL" id="JBEFKJ010000014">
    <property type="protein sequence ID" value="KAL2042307.1"/>
    <property type="molecule type" value="Genomic_DNA"/>
</dbReference>
<evidence type="ECO:0000313" key="10">
    <source>
        <dbReference type="Proteomes" id="UP001590950"/>
    </source>
</evidence>
<accession>A0ABR4A8U9</accession>
<keyword evidence="4 7" id="KW-0472">Membrane</keyword>
<feature type="transmembrane region" description="Helical" evidence="7">
    <location>
        <begin position="26"/>
        <end position="47"/>
    </location>
</feature>
<feature type="compositionally biased region" description="Low complexity" evidence="6">
    <location>
        <begin position="436"/>
        <end position="452"/>
    </location>
</feature>
<feature type="domain" description="Rhodopsin" evidence="8">
    <location>
        <begin position="40"/>
        <end position="253"/>
    </location>
</feature>
<feature type="transmembrane region" description="Helical" evidence="7">
    <location>
        <begin position="144"/>
        <end position="162"/>
    </location>
</feature>
<dbReference type="PANTHER" id="PTHR33048:SF19">
    <property type="entry name" value="MEMBRANE PROTEIN PTH11-LIKE, PUTATIVE (AFU_ORTHOLOGUE AFUA_1G14080)-RELATED"/>
    <property type="match status" value="1"/>
</dbReference>
<dbReference type="Proteomes" id="UP001590950">
    <property type="component" value="Unassembled WGS sequence"/>
</dbReference>
<feature type="transmembrane region" description="Helical" evidence="7">
    <location>
        <begin position="59"/>
        <end position="79"/>
    </location>
</feature>
<comment type="similarity">
    <text evidence="5">Belongs to the SAT4 family.</text>
</comment>
<sequence>MILPRDMYDSPPTARNKTQDNPTLLVSWWCTGFAVAIIFVRICGRYVRTEKLFREDRIMALSLIPLLIRMGLVHLVLLWGTNNAITHGLTPLEIQHREYGSRIVLASRIMYAMFLWIAKFTITEFLKRLTSHVWKQSYERGLQFIRWFLVVTFIAVVIATLAECQPFNHYWQVVPDPGPKCRQGKAQLITMGTSDIITDLLIVGFPIPIVLKSAMATKRKISLVLLFALSLILVGITIYRVEGVIVRHSDQQFRSLLASLEILAAAAVANALVLGSFVRDRGVKKQRFRFGSTGGHSSLDRSTTAPRRAITARNWGSDADLVGDIGIRLGPELTETPSEISRPALVALSNGSTTKAVAPETVNQNWAFPKRASVETGDTDLKAPDVIADFQPSPITDLPTTPPGMSFFDVGGLLGGKDLPPQSSSNAVTQPRRDALATTTTLHPPPSTASTLEPRRGSHALLQDIGGLLSPSPQSPAPRTPRSNENSDLIEALHTKPPKSSSTPLSPRPQKQRVQHALQDVGGLLS</sequence>
<gene>
    <name evidence="9" type="ORF">N7G274_004796</name>
</gene>
<dbReference type="InterPro" id="IPR052337">
    <property type="entry name" value="SAT4-like"/>
</dbReference>
<dbReference type="InterPro" id="IPR049326">
    <property type="entry name" value="Rhodopsin_dom_fungi"/>
</dbReference>
<feature type="transmembrane region" description="Helical" evidence="7">
    <location>
        <begin position="223"/>
        <end position="241"/>
    </location>
</feature>
<organism evidence="9 10">
    <name type="scientific">Stereocaulon virgatum</name>
    <dbReference type="NCBI Taxonomy" id="373712"/>
    <lineage>
        <taxon>Eukaryota</taxon>
        <taxon>Fungi</taxon>
        <taxon>Dikarya</taxon>
        <taxon>Ascomycota</taxon>
        <taxon>Pezizomycotina</taxon>
        <taxon>Lecanoromycetes</taxon>
        <taxon>OSLEUM clade</taxon>
        <taxon>Lecanoromycetidae</taxon>
        <taxon>Lecanorales</taxon>
        <taxon>Lecanorineae</taxon>
        <taxon>Stereocaulaceae</taxon>
        <taxon>Stereocaulon</taxon>
    </lineage>
</organism>
<feature type="transmembrane region" description="Helical" evidence="7">
    <location>
        <begin position="253"/>
        <end position="278"/>
    </location>
</feature>
<keyword evidence="2 7" id="KW-0812">Transmembrane</keyword>
<name>A0ABR4A8U9_9LECA</name>
<proteinExistence type="inferred from homology"/>
<feature type="transmembrane region" description="Helical" evidence="7">
    <location>
        <begin position="99"/>
        <end position="118"/>
    </location>
</feature>
<dbReference type="PANTHER" id="PTHR33048">
    <property type="entry name" value="PTH11-LIKE INTEGRAL MEMBRANE PROTEIN (AFU_ORTHOLOGUE AFUA_5G11245)"/>
    <property type="match status" value="1"/>
</dbReference>
<feature type="region of interest" description="Disordered" evidence="6">
    <location>
        <begin position="392"/>
        <end position="526"/>
    </location>
</feature>
<evidence type="ECO:0000256" key="4">
    <source>
        <dbReference type="ARBA" id="ARBA00023136"/>
    </source>
</evidence>
<evidence type="ECO:0000313" key="9">
    <source>
        <dbReference type="EMBL" id="KAL2042307.1"/>
    </source>
</evidence>
<comment type="caution">
    <text evidence="9">The sequence shown here is derived from an EMBL/GenBank/DDBJ whole genome shotgun (WGS) entry which is preliminary data.</text>
</comment>
<comment type="subcellular location">
    <subcellularLocation>
        <location evidence="1">Membrane</location>
        <topology evidence="1">Multi-pass membrane protein</topology>
    </subcellularLocation>
</comment>
<evidence type="ECO:0000256" key="5">
    <source>
        <dbReference type="ARBA" id="ARBA00038359"/>
    </source>
</evidence>